<dbReference type="PANTHER" id="PTHR47336">
    <property type="entry name" value="TRANSCRIPTION FACTOR HMS1-RELATED"/>
    <property type="match status" value="1"/>
</dbReference>
<feature type="region of interest" description="Disordered" evidence="1">
    <location>
        <begin position="78"/>
        <end position="126"/>
    </location>
</feature>
<protein>
    <recommendedName>
        <fullName evidence="2">BHLH domain-containing protein</fullName>
    </recommendedName>
</protein>
<feature type="compositionally biased region" description="Polar residues" evidence="1">
    <location>
        <begin position="78"/>
        <end position="101"/>
    </location>
</feature>
<feature type="region of interest" description="Disordered" evidence="1">
    <location>
        <begin position="271"/>
        <end position="291"/>
    </location>
</feature>
<accession>A0AAJ0HMF5</accession>
<feature type="domain" description="BHLH" evidence="2">
    <location>
        <begin position="176"/>
        <end position="246"/>
    </location>
</feature>
<organism evidence="3 4">
    <name type="scientific">Lasiosphaeria hispida</name>
    <dbReference type="NCBI Taxonomy" id="260671"/>
    <lineage>
        <taxon>Eukaryota</taxon>
        <taxon>Fungi</taxon>
        <taxon>Dikarya</taxon>
        <taxon>Ascomycota</taxon>
        <taxon>Pezizomycotina</taxon>
        <taxon>Sordariomycetes</taxon>
        <taxon>Sordariomycetidae</taxon>
        <taxon>Sordariales</taxon>
        <taxon>Lasiosphaeriaceae</taxon>
        <taxon>Lasiosphaeria</taxon>
    </lineage>
</organism>
<proteinExistence type="predicted"/>
<keyword evidence="4" id="KW-1185">Reference proteome</keyword>
<dbReference type="SMART" id="SM00353">
    <property type="entry name" value="HLH"/>
    <property type="match status" value="1"/>
</dbReference>
<evidence type="ECO:0000256" key="1">
    <source>
        <dbReference type="SAM" id="MobiDB-lite"/>
    </source>
</evidence>
<dbReference type="PANTHER" id="PTHR47336:SF4">
    <property type="entry name" value="BHLH TRANSCRIPTION FACTOR (EUROFUNG)"/>
    <property type="match status" value="1"/>
</dbReference>
<name>A0AAJ0HMF5_9PEZI</name>
<dbReference type="InterPro" id="IPR011598">
    <property type="entry name" value="bHLH_dom"/>
</dbReference>
<dbReference type="InterPro" id="IPR036638">
    <property type="entry name" value="HLH_DNA-bd_sf"/>
</dbReference>
<evidence type="ECO:0000313" key="3">
    <source>
        <dbReference type="EMBL" id="KAK3357459.1"/>
    </source>
</evidence>
<sequence>MDTYVSPMSLQNTSIPGLDFIPWPRIGTGDLIDNMGTGTSQSVVLASPALSYEPLVGTPEGGFSDSDLAAFMDLPDMTQQQSRLQEPTQPGYGTQGTEFGESSSHSKHTKKSAKQDVAAARSLPSGSNRRLAAAATVIVPENINTADSRGKTKLRSASRSSKNIQIRFAETVEERKTRNSHNLVEKQYRNRLNAQFESLLNTLPDAVRSPESSSGPGNLDPAFDFGDKKLSKGEVLDLSMRYIRALERDCGRLEREREELKRTVNELQGAVRDSCMSGPDGSGGGSGAVLR</sequence>
<evidence type="ECO:0000313" key="4">
    <source>
        <dbReference type="Proteomes" id="UP001275084"/>
    </source>
</evidence>
<dbReference type="Pfam" id="PF00010">
    <property type="entry name" value="HLH"/>
    <property type="match status" value="1"/>
</dbReference>
<gene>
    <name evidence="3" type="ORF">B0T25DRAFT_158854</name>
</gene>
<dbReference type="Gene3D" id="4.10.280.10">
    <property type="entry name" value="Helix-loop-helix DNA-binding domain"/>
    <property type="match status" value="1"/>
</dbReference>
<dbReference type="SUPFAM" id="SSF47459">
    <property type="entry name" value="HLH, helix-loop-helix DNA-binding domain"/>
    <property type="match status" value="1"/>
</dbReference>
<dbReference type="CDD" id="cd11395">
    <property type="entry name" value="bHLHzip_SREBP_like"/>
    <property type="match status" value="1"/>
</dbReference>
<dbReference type="AlphaFoldDB" id="A0AAJ0HMF5"/>
<comment type="caution">
    <text evidence="3">The sequence shown here is derived from an EMBL/GenBank/DDBJ whole genome shotgun (WGS) entry which is preliminary data.</text>
</comment>
<reference evidence="3" key="1">
    <citation type="journal article" date="2023" name="Mol. Phylogenet. Evol.">
        <title>Genome-scale phylogeny and comparative genomics of the fungal order Sordariales.</title>
        <authorList>
            <person name="Hensen N."/>
            <person name="Bonometti L."/>
            <person name="Westerberg I."/>
            <person name="Brannstrom I.O."/>
            <person name="Guillou S."/>
            <person name="Cros-Aarteil S."/>
            <person name="Calhoun S."/>
            <person name="Haridas S."/>
            <person name="Kuo A."/>
            <person name="Mondo S."/>
            <person name="Pangilinan J."/>
            <person name="Riley R."/>
            <person name="LaButti K."/>
            <person name="Andreopoulos B."/>
            <person name="Lipzen A."/>
            <person name="Chen C."/>
            <person name="Yan M."/>
            <person name="Daum C."/>
            <person name="Ng V."/>
            <person name="Clum A."/>
            <person name="Steindorff A."/>
            <person name="Ohm R.A."/>
            <person name="Martin F."/>
            <person name="Silar P."/>
            <person name="Natvig D.O."/>
            <person name="Lalanne C."/>
            <person name="Gautier V."/>
            <person name="Ament-Velasquez S.L."/>
            <person name="Kruys A."/>
            <person name="Hutchinson M.I."/>
            <person name="Powell A.J."/>
            <person name="Barry K."/>
            <person name="Miller A.N."/>
            <person name="Grigoriev I.V."/>
            <person name="Debuchy R."/>
            <person name="Gladieux P."/>
            <person name="Hiltunen Thoren M."/>
            <person name="Johannesson H."/>
        </authorList>
    </citation>
    <scope>NUCLEOTIDE SEQUENCE</scope>
    <source>
        <strain evidence="3">CBS 955.72</strain>
    </source>
</reference>
<reference evidence="3" key="2">
    <citation type="submission" date="2023-06" db="EMBL/GenBank/DDBJ databases">
        <authorList>
            <consortium name="Lawrence Berkeley National Laboratory"/>
            <person name="Haridas S."/>
            <person name="Hensen N."/>
            <person name="Bonometti L."/>
            <person name="Westerberg I."/>
            <person name="Brannstrom I.O."/>
            <person name="Guillou S."/>
            <person name="Cros-Aarteil S."/>
            <person name="Calhoun S."/>
            <person name="Kuo A."/>
            <person name="Mondo S."/>
            <person name="Pangilinan J."/>
            <person name="Riley R."/>
            <person name="Labutti K."/>
            <person name="Andreopoulos B."/>
            <person name="Lipzen A."/>
            <person name="Chen C."/>
            <person name="Yanf M."/>
            <person name="Daum C."/>
            <person name="Ng V."/>
            <person name="Clum A."/>
            <person name="Steindorff A."/>
            <person name="Ohm R."/>
            <person name="Martin F."/>
            <person name="Silar P."/>
            <person name="Natvig D."/>
            <person name="Lalanne C."/>
            <person name="Gautier V."/>
            <person name="Ament-Velasquez S.L."/>
            <person name="Kruys A."/>
            <person name="Hutchinson M.I."/>
            <person name="Powell A.J."/>
            <person name="Barry K."/>
            <person name="Miller A.N."/>
            <person name="Grigoriev I.V."/>
            <person name="Debuchy R."/>
            <person name="Gladieux P."/>
            <person name="Thoren M.H."/>
            <person name="Johannesson H."/>
        </authorList>
    </citation>
    <scope>NUCLEOTIDE SEQUENCE</scope>
    <source>
        <strain evidence="3">CBS 955.72</strain>
    </source>
</reference>
<dbReference type="InterPro" id="IPR052099">
    <property type="entry name" value="Regulatory_TF_Diverse"/>
</dbReference>
<dbReference type="GO" id="GO:0046983">
    <property type="term" value="F:protein dimerization activity"/>
    <property type="evidence" value="ECO:0007669"/>
    <property type="project" value="InterPro"/>
</dbReference>
<feature type="compositionally biased region" description="Gly residues" evidence="1">
    <location>
        <begin position="280"/>
        <end position="291"/>
    </location>
</feature>
<evidence type="ECO:0000259" key="2">
    <source>
        <dbReference type="PROSITE" id="PS50888"/>
    </source>
</evidence>
<dbReference type="Proteomes" id="UP001275084">
    <property type="component" value="Unassembled WGS sequence"/>
</dbReference>
<dbReference type="EMBL" id="JAUIQD010000003">
    <property type="protein sequence ID" value="KAK3357459.1"/>
    <property type="molecule type" value="Genomic_DNA"/>
</dbReference>
<dbReference type="PROSITE" id="PS50888">
    <property type="entry name" value="BHLH"/>
    <property type="match status" value="1"/>
</dbReference>